<dbReference type="RefSeq" id="WP_183661411.1">
    <property type="nucleotide sequence ID" value="NZ_BAAAXX010000042.1"/>
</dbReference>
<protein>
    <submittedName>
        <fullName evidence="2">Uncharacterized protein</fullName>
    </submittedName>
</protein>
<reference evidence="2 3" key="1">
    <citation type="submission" date="2020-08" db="EMBL/GenBank/DDBJ databases">
        <title>Sequencing the genomes of 1000 actinobacteria strains.</title>
        <authorList>
            <person name="Klenk H.-P."/>
        </authorList>
    </citation>
    <scope>NUCLEOTIDE SEQUENCE [LARGE SCALE GENOMIC DNA]</scope>
    <source>
        <strain evidence="2 3">DSM 44320</strain>
    </source>
</reference>
<organism evidence="2 3">
    <name type="scientific">Nonomuraea dietziae</name>
    <dbReference type="NCBI Taxonomy" id="65515"/>
    <lineage>
        <taxon>Bacteria</taxon>
        <taxon>Bacillati</taxon>
        <taxon>Actinomycetota</taxon>
        <taxon>Actinomycetes</taxon>
        <taxon>Streptosporangiales</taxon>
        <taxon>Streptosporangiaceae</taxon>
        <taxon>Nonomuraea</taxon>
    </lineage>
</organism>
<keyword evidence="3" id="KW-1185">Reference proteome</keyword>
<accession>A0A7W5YDB2</accession>
<evidence type="ECO:0000313" key="3">
    <source>
        <dbReference type="Proteomes" id="UP000579945"/>
    </source>
</evidence>
<feature type="region of interest" description="Disordered" evidence="1">
    <location>
        <begin position="102"/>
        <end position="126"/>
    </location>
</feature>
<feature type="compositionally biased region" description="Low complexity" evidence="1">
    <location>
        <begin position="103"/>
        <end position="114"/>
    </location>
</feature>
<proteinExistence type="predicted"/>
<dbReference type="AlphaFoldDB" id="A0A7W5YDB2"/>
<dbReference type="Proteomes" id="UP000579945">
    <property type="component" value="Unassembled WGS sequence"/>
</dbReference>
<sequence>MGRRSLRWRRQGHHSSAAQGSILYTPEKVCGAGFGRVDSASLGTAGTVYLLYRCATGENSVATMRNGASGKVAMTAYLEVKGKRSADSGSFQYYAGPVRAKTKASASSGAAPSAQRRRQPLEHRGT</sequence>
<comment type="caution">
    <text evidence="2">The sequence shown here is derived from an EMBL/GenBank/DDBJ whole genome shotgun (WGS) entry which is preliminary data.</text>
</comment>
<dbReference type="EMBL" id="JACIBV010000002">
    <property type="protein sequence ID" value="MBB3733251.1"/>
    <property type="molecule type" value="Genomic_DNA"/>
</dbReference>
<gene>
    <name evidence="2" type="ORF">FHR33_009198</name>
</gene>
<dbReference type="GeneID" id="95395211"/>
<evidence type="ECO:0000313" key="2">
    <source>
        <dbReference type="EMBL" id="MBB3733251.1"/>
    </source>
</evidence>
<name>A0A7W5YDB2_9ACTN</name>
<evidence type="ECO:0000256" key="1">
    <source>
        <dbReference type="SAM" id="MobiDB-lite"/>
    </source>
</evidence>